<gene>
    <name evidence="3" type="ORF">J2Z30_009632</name>
    <name evidence="2" type="ORF">SIRAN275</name>
</gene>
<protein>
    <recommendedName>
        <fullName evidence="5">Cupin 2 conserved barrel domain protein</fullName>
    </recommendedName>
</protein>
<dbReference type="AlphaFoldDB" id="A0A060ZBU3"/>
<keyword evidence="4" id="KW-1185">Reference proteome</keyword>
<feature type="region of interest" description="Disordered" evidence="1">
    <location>
        <begin position="114"/>
        <end position="136"/>
    </location>
</feature>
<dbReference type="EMBL" id="LK022848">
    <property type="protein sequence ID" value="CDR01312.1"/>
    <property type="molecule type" value="Genomic_DNA"/>
</dbReference>
<dbReference type="InterPro" id="IPR014710">
    <property type="entry name" value="RmlC-like_jellyroll"/>
</dbReference>
<name>A0A060ZBU3_9ACTN</name>
<dbReference type="HOGENOM" id="CLU_130991_1_0_11"/>
<dbReference type="EMBL" id="JAGGLR010000044">
    <property type="protein sequence ID" value="MBP2068551.1"/>
    <property type="molecule type" value="Genomic_DNA"/>
</dbReference>
<dbReference type="InterPro" id="IPR011051">
    <property type="entry name" value="RmlC_Cupin_sf"/>
</dbReference>
<reference evidence="3 4" key="2">
    <citation type="submission" date="2021-03" db="EMBL/GenBank/DDBJ databases">
        <title>Genomic Encyclopedia of Type Strains, Phase IV (KMG-IV): sequencing the most valuable type-strain genomes for metagenomic binning, comparative biology and taxonomic classification.</title>
        <authorList>
            <person name="Goeker M."/>
        </authorList>
    </citation>
    <scope>NUCLEOTIDE SEQUENCE [LARGE SCALE GENOMIC DNA]</scope>
    <source>
        <strain evidence="3 4">DSM 41954</strain>
    </source>
</reference>
<dbReference type="SUPFAM" id="SSF51182">
    <property type="entry name" value="RmlC-like cupins"/>
    <property type="match status" value="1"/>
</dbReference>
<evidence type="ECO:0000313" key="4">
    <source>
        <dbReference type="Proteomes" id="UP000756710"/>
    </source>
</evidence>
<evidence type="ECO:0000256" key="1">
    <source>
        <dbReference type="SAM" id="MobiDB-lite"/>
    </source>
</evidence>
<organism evidence="2">
    <name type="scientific">Streptomyces iranensis</name>
    <dbReference type="NCBI Taxonomy" id="576784"/>
    <lineage>
        <taxon>Bacteria</taxon>
        <taxon>Bacillati</taxon>
        <taxon>Actinomycetota</taxon>
        <taxon>Actinomycetes</taxon>
        <taxon>Kitasatosporales</taxon>
        <taxon>Streptomycetaceae</taxon>
        <taxon>Streptomyces</taxon>
        <taxon>Streptomyces violaceusniger group</taxon>
    </lineage>
</organism>
<dbReference type="GeneID" id="32470094"/>
<dbReference type="Gene3D" id="2.60.120.10">
    <property type="entry name" value="Jelly Rolls"/>
    <property type="match status" value="1"/>
</dbReference>
<evidence type="ECO:0000313" key="2">
    <source>
        <dbReference type="EMBL" id="CDR01312.1"/>
    </source>
</evidence>
<evidence type="ECO:0000313" key="3">
    <source>
        <dbReference type="EMBL" id="MBP2068551.1"/>
    </source>
</evidence>
<accession>A0A060ZBU3</accession>
<dbReference type="Proteomes" id="UP000756710">
    <property type="component" value="Unassembled WGS sequence"/>
</dbReference>
<reference evidence="2" key="1">
    <citation type="submission" date="2014-05" db="EMBL/GenBank/DDBJ databases">
        <authorList>
            <person name="Horn Fabian"/>
        </authorList>
    </citation>
    <scope>NUCLEOTIDE SEQUENCE</scope>
</reference>
<evidence type="ECO:0008006" key="5">
    <source>
        <dbReference type="Google" id="ProtNLM"/>
    </source>
</evidence>
<sequence length="136" mass="15316">MTEANTRYTDAPGDTLLFENDRVRVWSMTLAPGQPDEPPFHQHHHDHVIIWPVSGRSQGQELGHDEWGIVQNAEPGFVLYRTVGQNGPINPHRIRNVGEEGNTHYVIELLEKSPSAEPEPWVSNDRGEFITDGDTA</sequence>
<proteinExistence type="predicted"/>
<dbReference type="RefSeq" id="WP_044566505.1">
    <property type="nucleotide sequence ID" value="NZ_BAABDR010000040.1"/>
</dbReference>